<evidence type="ECO:0000313" key="1">
    <source>
        <dbReference type="EMBL" id="KAJ9113223.1"/>
    </source>
</evidence>
<dbReference type="EMBL" id="JASBWU010000022">
    <property type="protein sequence ID" value="KAJ9113223.1"/>
    <property type="molecule type" value="Genomic_DNA"/>
</dbReference>
<sequence length="506" mass="55012">MMLDTQLAGNSVRLWSLLFLISHLFSTACAFRWPQVRLVVEIHNHNDLASNSDFTATPTTPISTVIAPTAVFSGTVGSPIGPATPVPSVGPTPTDACSVSFNGPTAVYATATASSHSPSTSVEAPARVLDDIPLPPMNQQYARMNSSERSMDERLIENLPHFVLSNTSFESSFEALFKVDRPPVVKFSSGPSVDKHNQFVSNFTLVDQKRLRIIASSQAHRYGSFVLGVGGWTIDMGFNRLPKYWSPILDPPLLNDLGNEWAAAIALKRKVIAKAEAEFHRYQTARLVYESEVVTYKQRSKQLLSSNAASKKKSGQIDRALKRAKAKESSADRKLREASKIYRRAVYYEFNKRHAHDTTNPTSALVLGLSLPILLYLLYIYAVEDEVPSPTAPSSPPPPPPYDDESNTIPEPSESSNSDIQQSSPDIEPRQEQTQGLGTQTVGADSPAVVTRDTRSSVQVVSESEPASAQSGEPVVPAQSVNTCGVVDAAEDEADAEEVDDLLSAL</sequence>
<evidence type="ECO:0000313" key="2">
    <source>
        <dbReference type="Proteomes" id="UP001243375"/>
    </source>
</evidence>
<reference evidence="1" key="1">
    <citation type="submission" date="2023-04" db="EMBL/GenBank/DDBJ databases">
        <title>Draft Genome sequencing of Naganishia species isolated from polar environments using Oxford Nanopore Technology.</title>
        <authorList>
            <person name="Leo P."/>
            <person name="Venkateswaran K."/>
        </authorList>
    </citation>
    <scope>NUCLEOTIDE SEQUENCE</scope>
    <source>
        <strain evidence="1">MNA-CCFEE 5425</strain>
    </source>
</reference>
<keyword evidence="2" id="KW-1185">Reference proteome</keyword>
<comment type="caution">
    <text evidence="1">The sequence shown here is derived from an EMBL/GenBank/DDBJ whole genome shotgun (WGS) entry which is preliminary data.</text>
</comment>
<accession>A0ACC2WP90</accession>
<dbReference type="Proteomes" id="UP001243375">
    <property type="component" value="Unassembled WGS sequence"/>
</dbReference>
<organism evidence="1 2">
    <name type="scientific">Naganishia vaughanmartiniae</name>
    <dbReference type="NCBI Taxonomy" id="1424756"/>
    <lineage>
        <taxon>Eukaryota</taxon>
        <taxon>Fungi</taxon>
        <taxon>Dikarya</taxon>
        <taxon>Basidiomycota</taxon>
        <taxon>Agaricomycotina</taxon>
        <taxon>Tremellomycetes</taxon>
        <taxon>Filobasidiales</taxon>
        <taxon>Filobasidiaceae</taxon>
        <taxon>Naganishia</taxon>
    </lineage>
</organism>
<name>A0ACC2WP90_9TREE</name>
<proteinExistence type="predicted"/>
<protein>
    <submittedName>
        <fullName evidence="1">Uncharacterized protein</fullName>
    </submittedName>
</protein>
<gene>
    <name evidence="1" type="ORF">QFC22_006062</name>
</gene>